<feature type="domain" description="Nephrocystin 3-like N-terminal" evidence="2">
    <location>
        <begin position="67"/>
        <end position="235"/>
    </location>
</feature>
<dbReference type="GeneID" id="90644171"/>
<sequence>MARTYTGRFSQNENAIQANHIENSVFIFGGQAEAHGEVRSAEDQQETDEEGEYDFETETREKREERIFWSNHYKTWLHNAGFLYIEGESGTGKSTLMLDLVRKALRKSQAHNLSFFFMRGVGWESSLLAMLHALLHQILAADDRTMVQFSKRSDFRKRCEQDGSPGHSTGSWKWTEVELQSLLRTSALSTTAQCPITILIDALDECKPEERQAVWTFLKSVVRSSPKISLCIASRPTGNVDRKLVRYIDLKTQTSRDIQAQLNVQLGNFEEGIRSTLVIELLQKCQGSFRWAALAADELLRIQHDFGDVCLTARALLEELARLPSGLTALYGTLLKRLSVLDARLLLAVFSWVSSAFRPLTCGELQAGLALRPDVAGLPKYEFLRDTQHFPIEMEQWLEKVKRLSLGLLALHKTPHDPLFKVYLEAVIQVQCIQRDSDLQPRLVDVSPSDLRTRVCARLPSPGRTSDTAVESIFQHQDHRLAVFPFGYRSCSASNSVDGIRTAEALYFHKTPVGGL</sequence>
<name>A0ABZ0NNC2_CERBT</name>
<dbReference type="RefSeq" id="XP_065458760.1">
    <property type="nucleotide sequence ID" value="XM_065602688.1"/>
</dbReference>
<evidence type="ECO:0000313" key="4">
    <source>
        <dbReference type="Proteomes" id="UP001302367"/>
    </source>
</evidence>
<dbReference type="InterPro" id="IPR056884">
    <property type="entry name" value="NPHP3-like_N"/>
</dbReference>
<reference evidence="3 4" key="1">
    <citation type="submission" date="2023-09" db="EMBL/GenBank/DDBJ databases">
        <title>Complete-Gapless Cercospora beticola genome.</title>
        <authorList>
            <person name="Wyatt N.A."/>
            <person name="Spanner R.E."/>
            <person name="Bolton M.D."/>
        </authorList>
    </citation>
    <scope>NUCLEOTIDE SEQUENCE [LARGE SCALE GENOMIC DNA]</scope>
    <source>
        <strain evidence="3">Cb09-40</strain>
    </source>
</reference>
<evidence type="ECO:0000256" key="1">
    <source>
        <dbReference type="ARBA" id="ARBA00022737"/>
    </source>
</evidence>
<protein>
    <recommendedName>
        <fullName evidence="2">Nephrocystin 3-like N-terminal domain-containing protein</fullName>
    </recommendedName>
</protein>
<dbReference type="Proteomes" id="UP001302367">
    <property type="component" value="Chromosome 4"/>
</dbReference>
<accession>A0ABZ0NNC2</accession>
<evidence type="ECO:0000259" key="2">
    <source>
        <dbReference type="Pfam" id="PF24883"/>
    </source>
</evidence>
<proteinExistence type="predicted"/>
<dbReference type="PANTHER" id="PTHR10039">
    <property type="entry name" value="AMELOGENIN"/>
    <property type="match status" value="1"/>
</dbReference>
<dbReference type="EMBL" id="CP134187">
    <property type="protein sequence ID" value="WPB01042.1"/>
    <property type="molecule type" value="Genomic_DNA"/>
</dbReference>
<gene>
    <name evidence="3" type="ORF">RHO25_005662</name>
</gene>
<keyword evidence="1" id="KW-0677">Repeat</keyword>
<dbReference type="InterPro" id="IPR027417">
    <property type="entry name" value="P-loop_NTPase"/>
</dbReference>
<dbReference type="PANTHER" id="PTHR10039:SF5">
    <property type="entry name" value="NACHT DOMAIN-CONTAINING PROTEIN"/>
    <property type="match status" value="1"/>
</dbReference>
<dbReference type="Pfam" id="PF24883">
    <property type="entry name" value="NPHP3_N"/>
    <property type="match status" value="1"/>
</dbReference>
<dbReference type="PROSITE" id="PS00675">
    <property type="entry name" value="SIGMA54_INTERACT_1"/>
    <property type="match status" value="1"/>
</dbReference>
<evidence type="ECO:0000313" key="3">
    <source>
        <dbReference type="EMBL" id="WPB01042.1"/>
    </source>
</evidence>
<dbReference type="Gene3D" id="3.40.50.300">
    <property type="entry name" value="P-loop containing nucleotide triphosphate hydrolases"/>
    <property type="match status" value="1"/>
</dbReference>
<dbReference type="SUPFAM" id="SSF52540">
    <property type="entry name" value="P-loop containing nucleoside triphosphate hydrolases"/>
    <property type="match status" value="1"/>
</dbReference>
<dbReference type="InterPro" id="IPR025662">
    <property type="entry name" value="Sigma_54_int_dom_ATP-bd_1"/>
</dbReference>
<organism evidence="3 4">
    <name type="scientific">Cercospora beticola</name>
    <name type="common">Sugarbeet leaf spot fungus</name>
    <dbReference type="NCBI Taxonomy" id="122368"/>
    <lineage>
        <taxon>Eukaryota</taxon>
        <taxon>Fungi</taxon>
        <taxon>Dikarya</taxon>
        <taxon>Ascomycota</taxon>
        <taxon>Pezizomycotina</taxon>
        <taxon>Dothideomycetes</taxon>
        <taxon>Dothideomycetidae</taxon>
        <taxon>Mycosphaerellales</taxon>
        <taxon>Mycosphaerellaceae</taxon>
        <taxon>Cercospora</taxon>
    </lineage>
</organism>
<keyword evidence="4" id="KW-1185">Reference proteome</keyword>